<evidence type="ECO:0000256" key="1">
    <source>
        <dbReference type="SAM" id="MobiDB-lite"/>
    </source>
</evidence>
<feature type="compositionally biased region" description="Polar residues" evidence="1">
    <location>
        <begin position="80"/>
        <end position="91"/>
    </location>
</feature>
<proteinExistence type="predicted"/>
<evidence type="ECO:0000313" key="2">
    <source>
        <dbReference type="EMBL" id="TQN67546.1"/>
    </source>
</evidence>
<reference evidence="2 3" key="1">
    <citation type="journal article" date="2019" name="Sci. Rep.">
        <title>Colletotrichum shisoi sp. nov., an anthracnose pathogen of Perilla frutescens in Japan: molecular phylogenetic, morphological and genomic evidence.</title>
        <authorList>
            <person name="Gan P."/>
            <person name="Tsushima A."/>
            <person name="Hiroyama R."/>
            <person name="Narusaka M."/>
            <person name="Takano Y."/>
            <person name="Narusaka Y."/>
            <person name="Kawaradani M."/>
            <person name="Damm U."/>
            <person name="Shirasu K."/>
        </authorList>
    </citation>
    <scope>NUCLEOTIDE SEQUENCE [LARGE SCALE GENOMIC DNA]</scope>
    <source>
        <strain evidence="2 3">PG-2018a</strain>
    </source>
</reference>
<dbReference type="Proteomes" id="UP000326340">
    <property type="component" value="Unassembled WGS sequence"/>
</dbReference>
<comment type="caution">
    <text evidence="2">The sequence shown here is derived from an EMBL/GenBank/DDBJ whole genome shotgun (WGS) entry which is preliminary data.</text>
</comment>
<feature type="compositionally biased region" description="Basic residues" evidence="1">
    <location>
        <begin position="216"/>
        <end position="230"/>
    </location>
</feature>
<keyword evidence="3" id="KW-1185">Reference proteome</keyword>
<protein>
    <submittedName>
        <fullName evidence="2">Uncharacterized protein</fullName>
    </submittedName>
</protein>
<name>A0A5Q4BLB2_9PEZI</name>
<feature type="region of interest" description="Disordered" evidence="1">
    <location>
        <begin position="213"/>
        <end position="238"/>
    </location>
</feature>
<feature type="region of interest" description="Disordered" evidence="1">
    <location>
        <begin position="70"/>
        <end position="91"/>
    </location>
</feature>
<gene>
    <name evidence="2" type="ORF">CSHISOI_07906</name>
</gene>
<dbReference type="EMBL" id="PUHP01000893">
    <property type="protein sequence ID" value="TQN67546.1"/>
    <property type="molecule type" value="Genomic_DNA"/>
</dbReference>
<feature type="compositionally biased region" description="Polar residues" evidence="1">
    <location>
        <begin position="26"/>
        <end position="39"/>
    </location>
</feature>
<feature type="region of interest" description="Disordered" evidence="1">
    <location>
        <begin position="17"/>
        <end position="58"/>
    </location>
</feature>
<feature type="compositionally biased region" description="Basic and acidic residues" evidence="1">
    <location>
        <begin position="70"/>
        <end position="79"/>
    </location>
</feature>
<sequence length="325" mass="36516">MPPKEHRLGSWLVVSLESQQEHRPTSLKQRTKSPSTTATHHPPRPRVRTMSAGVAGAASDTAVSVREVDLQRASQEHSTLKPSTGSGSQLTSFRRRRIRNWYVGLSISANLEEEPVPTISFGLHTKLDRAPSVAETVCSLRQLRMGREVDGEAACRRHGSTMVHTCDRPFPIPVTHHALESEQCRLEWLARRVTWPFLRARPTSDSHRLVADAEAHHRRGVPSPIPHHRQPSLTTPSSPRNLGWSWLARRVMQPIIMREMDQGAGNPVVCAMEAPCRIHRVVDEHGSVAATDSVVGVYEACTCWPSSRQAFIHCRQLDCHWRRLC</sequence>
<accession>A0A5Q4BLB2</accession>
<organism evidence="2 3">
    <name type="scientific">Colletotrichum shisoi</name>
    <dbReference type="NCBI Taxonomy" id="2078593"/>
    <lineage>
        <taxon>Eukaryota</taxon>
        <taxon>Fungi</taxon>
        <taxon>Dikarya</taxon>
        <taxon>Ascomycota</taxon>
        <taxon>Pezizomycotina</taxon>
        <taxon>Sordariomycetes</taxon>
        <taxon>Hypocreomycetidae</taxon>
        <taxon>Glomerellales</taxon>
        <taxon>Glomerellaceae</taxon>
        <taxon>Colletotrichum</taxon>
        <taxon>Colletotrichum destructivum species complex</taxon>
    </lineage>
</organism>
<evidence type="ECO:0000313" key="3">
    <source>
        <dbReference type="Proteomes" id="UP000326340"/>
    </source>
</evidence>
<dbReference type="AlphaFoldDB" id="A0A5Q4BLB2"/>